<reference evidence="7 8" key="1">
    <citation type="journal article" date="2023" name="Sci. Data">
        <title>Genome assembly of the Korean intertidal mud-creeper Batillaria attramentaria.</title>
        <authorList>
            <person name="Patra A.K."/>
            <person name="Ho P.T."/>
            <person name="Jun S."/>
            <person name="Lee S.J."/>
            <person name="Kim Y."/>
            <person name="Won Y.J."/>
        </authorList>
    </citation>
    <scope>NUCLEOTIDE SEQUENCE [LARGE SCALE GENOMIC DNA]</scope>
    <source>
        <strain evidence="7">Wonlab-2016</strain>
    </source>
</reference>
<proteinExistence type="inferred from homology"/>
<evidence type="ECO:0000259" key="6">
    <source>
        <dbReference type="SMART" id="SM01119"/>
    </source>
</evidence>
<dbReference type="SUPFAM" id="SSF51419">
    <property type="entry name" value="PLP-binding barrel"/>
    <property type="match status" value="1"/>
</dbReference>
<comment type="cofactor">
    <cofactor evidence="2">
        <name>Mg(2+)</name>
        <dbReference type="ChEBI" id="CHEBI:18420"/>
    </cofactor>
</comment>
<protein>
    <recommendedName>
        <fullName evidence="6">D-serine dehydratase-like domain-containing protein</fullName>
    </recommendedName>
</protein>
<dbReference type="InterPro" id="IPR042208">
    <property type="entry name" value="D-ser_dehydrat-like_sf"/>
</dbReference>
<comment type="cofactor">
    <cofactor evidence="1">
        <name>pyridoxal 5'-phosphate</name>
        <dbReference type="ChEBI" id="CHEBI:597326"/>
    </cofactor>
</comment>
<keyword evidence="8" id="KW-1185">Reference proteome</keyword>
<dbReference type="Pfam" id="PF14031">
    <property type="entry name" value="D-ser_dehydrat"/>
    <property type="match status" value="1"/>
</dbReference>
<dbReference type="Pfam" id="PF01168">
    <property type="entry name" value="Ala_racemase_N"/>
    <property type="match status" value="1"/>
</dbReference>
<evidence type="ECO:0000256" key="4">
    <source>
        <dbReference type="ARBA" id="ARBA00022898"/>
    </source>
</evidence>
<keyword evidence="5" id="KW-0456">Lyase</keyword>
<dbReference type="AlphaFoldDB" id="A0ABD0JN71"/>
<dbReference type="FunFam" id="3.20.20.10:FF:000026">
    <property type="entry name" value="D-threonine aldolase"/>
    <property type="match status" value="1"/>
</dbReference>
<organism evidence="7 8">
    <name type="scientific">Batillaria attramentaria</name>
    <dbReference type="NCBI Taxonomy" id="370345"/>
    <lineage>
        <taxon>Eukaryota</taxon>
        <taxon>Metazoa</taxon>
        <taxon>Spiralia</taxon>
        <taxon>Lophotrochozoa</taxon>
        <taxon>Mollusca</taxon>
        <taxon>Gastropoda</taxon>
        <taxon>Caenogastropoda</taxon>
        <taxon>Sorbeoconcha</taxon>
        <taxon>Cerithioidea</taxon>
        <taxon>Batillariidae</taxon>
        <taxon>Batillaria</taxon>
    </lineage>
</organism>
<dbReference type="EMBL" id="JACVVK020000377">
    <property type="protein sequence ID" value="KAK7476367.1"/>
    <property type="molecule type" value="Genomic_DNA"/>
</dbReference>
<comment type="similarity">
    <text evidence="3">Belongs to the DSD1 family.</text>
</comment>
<evidence type="ECO:0000256" key="5">
    <source>
        <dbReference type="ARBA" id="ARBA00023239"/>
    </source>
</evidence>
<dbReference type="InterPro" id="IPR051466">
    <property type="entry name" value="D-amino_acid_metab_enzyme"/>
</dbReference>
<dbReference type="InterPro" id="IPR026956">
    <property type="entry name" value="D-ser_dehydrat-like_dom"/>
</dbReference>
<gene>
    <name evidence="7" type="ORF">BaRGS_00032367</name>
</gene>
<accession>A0ABD0JN71</accession>
<feature type="domain" description="D-serine dehydratase-like" evidence="6">
    <location>
        <begin position="272"/>
        <end position="358"/>
    </location>
</feature>
<evidence type="ECO:0000256" key="3">
    <source>
        <dbReference type="ARBA" id="ARBA00005323"/>
    </source>
</evidence>
<dbReference type="SMART" id="SM01119">
    <property type="entry name" value="D-ser_dehydrat"/>
    <property type="match status" value="1"/>
</dbReference>
<dbReference type="Gene3D" id="2.40.37.20">
    <property type="entry name" value="D-serine dehydratase-like domain"/>
    <property type="match status" value="1"/>
</dbReference>
<sequence length="375" mass="40385">MAACPKPCRVGDTLADIETPALVVCLNKLEENIRKMKTVMANYPGVVCRPHVKTHKSPDIARLQMKEGGAVGVCCQTLTEAEAMVFGGVSDILITNQIIGKPKLRRVASLTKQAKVAVCVDSEVNVRDLSEVAVEMGVTVDVVIEVHVGGLRCGVEPGDAVVALAKTIVALPGIIFKGLLCYQGKNQHVRSAQERKKTVDMVAEKVRRSLEALKAAGIECNYVTGGGTGSFQYEASSKVFTEVEPGSYVMMDADYRKNLVEDGNFFTDFQQSLFVVSTVQSVSSTPERAVLDAGMKALSLDSGEPVLSQYPDLTYHNGGDEHGVVVPARDLKIGDKVWLVPGHCDPTVNMHSWIVGMRDGRVECVWPISGRGPGV</sequence>
<evidence type="ECO:0000256" key="2">
    <source>
        <dbReference type="ARBA" id="ARBA00001946"/>
    </source>
</evidence>
<evidence type="ECO:0000313" key="7">
    <source>
        <dbReference type="EMBL" id="KAK7476367.1"/>
    </source>
</evidence>
<comment type="caution">
    <text evidence="7">The sequence shown here is derived from an EMBL/GenBank/DDBJ whole genome shotgun (WGS) entry which is preliminary data.</text>
</comment>
<dbReference type="Gene3D" id="3.20.20.10">
    <property type="entry name" value="Alanine racemase"/>
    <property type="match status" value="1"/>
</dbReference>
<evidence type="ECO:0000313" key="8">
    <source>
        <dbReference type="Proteomes" id="UP001519460"/>
    </source>
</evidence>
<dbReference type="PANTHER" id="PTHR28004:SF2">
    <property type="entry name" value="D-SERINE DEHYDRATASE"/>
    <property type="match status" value="1"/>
</dbReference>
<dbReference type="Proteomes" id="UP001519460">
    <property type="component" value="Unassembled WGS sequence"/>
</dbReference>
<evidence type="ECO:0000256" key="1">
    <source>
        <dbReference type="ARBA" id="ARBA00001933"/>
    </source>
</evidence>
<name>A0ABD0JN71_9CAEN</name>
<keyword evidence="4" id="KW-0663">Pyridoxal phosphate</keyword>
<dbReference type="PANTHER" id="PTHR28004">
    <property type="entry name" value="ZGC:162816-RELATED"/>
    <property type="match status" value="1"/>
</dbReference>
<dbReference type="InterPro" id="IPR029066">
    <property type="entry name" value="PLP-binding_barrel"/>
</dbReference>
<dbReference type="CDD" id="cd06819">
    <property type="entry name" value="PLPDE_III_LS_D-TA"/>
    <property type="match status" value="1"/>
</dbReference>
<dbReference type="InterPro" id="IPR001608">
    <property type="entry name" value="Ala_racemase_N"/>
</dbReference>
<dbReference type="GO" id="GO:0016830">
    <property type="term" value="F:carbon-carbon lyase activity"/>
    <property type="evidence" value="ECO:0007669"/>
    <property type="project" value="UniProtKB-ARBA"/>
</dbReference>